<evidence type="ECO:0000313" key="14">
    <source>
        <dbReference type="Proteomes" id="UP000033750"/>
    </source>
</evidence>
<evidence type="ECO:0000256" key="4">
    <source>
        <dbReference type="ARBA" id="ARBA00011400"/>
    </source>
</evidence>
<evidence type="ECO:0000256" key="3">
    <source>
        <dbReference type="ARBA" id="ARBA00010752"/>
    </source>
</evidence>
<protein>
    <submittedName>
        <fullName evidence="13">DNA polymerase III, beta chain</fullName>
    </submittedName>
</protein>
<comment type="subcellular location">
    <subcellularLocation>
        <location evidence="2">Cytoplasm</location>
    </subcellularLocation>
</comment>
<evidence type="ECO:0000256" key="10">
    <source>
        <dbReference type="ARBA" id="ARBA00023125"/>
    </source>
</evidence>
<dbReference type="Gene3D" id="3.10.150.10">
    <property type="entry name" value="DNA Polymerase III, subunit A, domain 2"/>
    <property type="match status" value="1"/>
</dbReference>
<comment type="function">
    <text evidence="1">Confers DNA tethering and processivity to DNA polymerases and other proteins. Acts as a clamp, forming a ring around DNA (a reaction catalyzed by the clamp-loading complex) which diffuses in an ATP-independent manner freely and bidirectionally along dsDNA. Initially characterized for its ability to contact the catalytic subunit of DNA polymerase III (Pol III), a complex, multichain enzyme responsible for most of the replicative synthesis in bacteria; Pol III exhibits 3'-5' exonuclease proofreading activity. The beta chain is required for initiation of replication as well as for processivity of DNA replication.</text>
</comment>
<dbReference type="GO" id="GO:0003887">
    <property type="term" value="F:DNA-directed DNA polymerase activity"/>
    <property type="evidence" value="ECO:0007669"/>
    <property type="project" value="UniProtKB-KW"/>
</dbReference>
<accession>A0A0F5H082</accession>
<dbReference type="PATRIC" id="fig|1264554.4.peg.112"/>
<evidence type="ECO:0000256" key="1">
    <source>
        <dbReference type="ARBA" id="ARBA00002266"/>
    </source>
</evidence>
<sequence>MKIIVNKKKFEETIDIVSRYTDPINNSYGLRCILFNVSKEKITLSASNGFISIVKSLEVDNEKIKIIEEGDFLINSTIFKNAIRRMSKEITISDENGDIEINDSDVKYNLRPNNIEIFHSIDEIFSAEKIEINTEKFKKAIHSVIFATSDDDHVLKCINFLIKDNVIDITATDRYRLARYSLPTNAIFSSSKDISVLASSVKDLIPNDCPKKAILFFNSTKFGVEYDNTVIAANTSDVTFPNNNDYLFSMKEIKTTLIIKKEILVDLLNKAYVINAPGYKKISISINRNELKISVIVPELGDSLVKTKDYEFRSDEKNVQFDVDFNYFKEALSVFSGEVLLLLDEKPTKILILSKSNEECKQIVAPTRG</sequence>
<dbReference type="SMART" id="SM00480">
    <property type="entry name" value="POL3Bc"/>
    <property type="match status" value="1"/>
</dbReference>
<dbReference type="GO" id="GO:0003677">
    <property type="term" value="F:DNA binding"/>
    <property type="evidence" value="ECO:0007669"/>
    <property type="project" value="UniProtKB-KW"/>
</dbReference>
<proteinExistence type="inferred from homology"/>
<dbReference type="InterPro" id="IPR022634">
    <property type="entry name" value="DNA_polIII_beta_N"/>
</dbReference>
<reference evidence="13 14" key="1">
    <citation type="submission" date="2015-03" db="EMBL/GenBank/DDBJ databases">
        <title>Genome sequence of Mycoplasma meleagridis strain ATCC 25294.</title>
        <authorList>
            <person name="Yacoub E."/>
            <person name="Blanchard A."/>
            <person name="Sirand-Pugnet P."/>
            <person name="Mardassi B.B.A."/>
        </authorList>
    </citation>
    <scope>NUCLEOTIDE SEQUENCE [LARGE SCALE GENOMIC DNA]</scope>
    <source>
        <strain evidence="13 14">ATCC 25294</strain>
    </source>
</reference>
<evidence type="ECO:0000256" key="2">
    <source>
        <dbReference type="ARBA" id="ARBA00004496"/>
    </source>
</evidence>
<dbReference type="GO" id="GO:0006271">
    <property type="term" value="P:DNA strand elongation involved in DNA replication"/>
    <property type="evidence" value="ECO:0007669"/>
    <property type="project" value="TreeGrafter"/>
</dbReference>
<evidence type="ECO:0000256" key="6">
    <source>
        <dbReference type="ARBA" id="ARBA00022679"/>
    </source>
</evidence>
<evidence type="ECO:0000256" key="5">
    <source>
        <dbReference type="ARBA" id="ARBA00022490"/>
    </source>
</evidence>
<evidence type="ECO:0000256" key="8">
    <source>
        <dbReference type="ARBA" id="ARBA00022705"/>
    </source>
</evidence>
<dbReference type="CDD" id="cd00140">
    <property type="entry name" value="beta_clamp"/>
    <property type="match status" value="1"/>
</dbReference>
<feature type="domain" description="DNA polymerase III beta sliding clamp N-terminal" evidence="11">
    <location>
        <begin position="1"/>
        <end position="102"/>
    </location>
</feature>
<dbReference type="SUPFAM" id="SSF55979">
    <property type="entry name" value="DNA clamp"/>
    <property type="match status" value="3"/>
</dbReference>
<dbReference type="GO" id="GO:0009360">
    <property type="term" value="C:DNA polymerase III complex"/>
    <property type="evidence" value="ECO:0007669"/>
    <property type="project" value="InterPro"/>
</dbReference>
<dbReference type="Gene3D" id="3.70.10.10">
    <property type="match status" value="1"/>
</dbReference>
<organism evidence="13 14">
    <name type="scientific">Mycoplasmopsis meleagridis ATCC 25294</name>
    <dbReference type="NCBI Taxonomy" id="1264554"/>
    <lineage>
        <taxon>Bacteria</taxon>
        <taxon>Bacillati</taxon>
        <taxon>Mycoplasmatota</taxon>
        <taxon>Mycoplasmoidales</taxon>
        <taxon>Metamycoplasmataceae</taxon>
        <taxon>Mycoplasmopsis</taxon>
    </lineage>
</organism>
<dbReference type="InterPro" id="IPR046938">
    <property type="entry name" value="DNA_clamp_sf"/>
</dbReference>
<evidence type="ECO:0000313" key="13">
    <source>
        <dbReference type="EMBL" id="KKB26699.1"/>
    </source>
</evidence>
<dbReference type="EMBL" id="JZXN01000017">
    <property type="protein sequence ID" value="KKB26699.1"/>
    <property type="molecule type" value="Genomic_DNA"/>
</dbReference>
<dbReference type="InterPro" id="IPR022637">
    <property type="entry name" value="DNA_polIII_beta_cen"/>
</dbReference>
<dbReference type="STRING" id="29561.MM26B8_04930"/>
<evidence type="ECO:0000259" key="12">
    <source>
        <dbReference type="Pfam" id="PF02767"/>
    </source>
</evidence>
<evidence type="ECO:0000256" key="7">
    <source>
        <dbReference type="ARBA" id="ARBA00022695"/>
    </source>
</evidence>
<dbReference type="Proteomes" id="UP000033750">
    <property type="component" value="Unassembled WGS sequence"/>
</dbReference>
<dbReference type="Pfam" id="PF02767">
    <property type="entry name" value="DNA_pol3_beta_2"/>
    <property type="match status" value="1"/>
</dbReference>
<keyword evidence="8" id="KW-0235">DNA replication</keyword>
<dbReference type="GO" id="GO:0008408">
    <property type="term" value="F:3'-5' exonuclease activity"/>
    <property type="evidence" value="ECO:0007669"/>
    <property type="project" value="InterPro"/>
</dbReference>
<keyword evidence="10" id="KW-0238">DNA-binding</keyword>
<keyword evidence="7" id="KW-0548">Nucleotidyltransferase</keyword>
<feature type="domain" description="DNA polymerase III beta sliding clamp central" evidence="12">
    <location>
        <begin position="131"/>
        <end position="242"/>
    </location>
</feature>
<evidence type="ECO:0000256" key="9">
    <source>
        <dbReference type="ARBA" id="ARBA00022932"/>
    </source>
</evidence>
<comment type="subunit">
    <text evidence="4">Forms a ring-shaped head-to-tail homodimer around DNA which binds and tethers DNA polymerases and other proteins to the DNA. The DNA replisome complex has a single clamp-loading complex (3 tau and 1 each of delta, delta', psi and chi subunits) which binds 3 Pol III cores (1 core on the leading strand and 2 on the lagging strand) each with a beta sliding clamp dimer. Additional proteins in the replisome are other copies of gamma, psi and chi, Ssb, DNA helicase and RNA primase.</text>
</comment>
<dbReference type="InterPro" id="IPR001001">
    <property type="entry name" value="DNA_polIII_beta"/>
</dbReference>
<dbReference type="AlphaFoldDB" id="A0A0F5H082"/>
<dbReference type="OrthoDB" id="397417at2"/>
<evidence type="ECO:0000259" key="11">
    <source>
        <dbReference type="Pfam" id="PF00712"/>
    </source>
</evidence>
<comment type="caution">
    <text evidence="13">The sequence shown here is derived from an EMBL/GenBank/DDBJ whole genome shotgun (WGS) entry which is preliminary data.</text>
</comment>
<comment type="similarity">
    <text evidence="3">Belongs to the beta sliding clamp family.</text>
</comment>
<keyword evidence="6" id="KW-0808">Transferase</keyword>
<dbReference type="GO" id="GO:0005737">
    <property type="term" value="C:cytoplasm"/>
    <property type="evidence" value="ECO:0007669"/>
    <property type="project" value="UniProtKB-SubCell"/>
</dbReference>
<name>A0A0F5H082_9BACT</name>
<dbReference type="PANTHER" id="PTHR30478">
    <property type="entry name" value="DNA POLYMERASE III SUBUNIT BETA"/>
    <property type="match status" value="1"/>
</dbReference>
<dbReference type="RefSeq" id="WP_046097039.1">
    <property type="nucleotide sequence ID" value="NZ_JZXN01000017.1"/>
</dbReference>
<keyword evidence="5" id="KW-0963">Cytoplasm</keyword>
<gene>
    <name evidence="13" type="primary">dnaN</name>
    <name evidence="13" type="ORF">MMELEA_00810</name>
</gene>
<keyword evidence="9" id="KW-0239">DNA-directed DNA polymerase</keyword>
<dbReference type="PANTHER" id="PTHR30478:SF0">
    <property type="entry name" value="BETA SLIDING CLAMP"/>
    <property type="match status" value="1"/>
</dbReference>
<dbReference type="Pfam" id="PF00712">
    <property type="entry name" value="DNA_pol3_beta"/>
    <property type="match status" value="1"/>
</dbReference>
<keyword evidence="14" id="KW-1185">Reference proteome</keyword>